<comment type="caution">
    <text evidence="1">The sequence shown here is derived from an EMBL/GenBank/DDBJ whole genome shotgun (WGS) entry which is preliminary data.</text>
</comment>
<organism evidence="1 2">
    <name type="scientific">Trichonephila clavipes</name>
    <name type="common">Golden silk orbweaver</name>
    <name type="synonym">Nephila clavipes</name>
    <dbReference type="NCBI Taxonomy" id="2585209"/>
    <lineage>
        <taxon>Eukaryota</taxon>
        <taxon>Metazoa</taxon>
        <taxon>Ecdysozoa</taxon>
        <taxon>Arthropoda</taxon>
        <taxon>Chelicerata</taxon>
        <taxon>Arachnida</taxon>
        <taxon>Araneae</taxon>
        <taxon>Araneomorphae</taxon>
        <taxon>Entelegynae</taxon>
        <taxon>Araneoidea</taxon>
        <taxon>Nephilidae</taxon>
        <taxon>Trichonephila</taxon>
    </lineage>
</organism>
<sequence length="112" mass="12678">MCVIEIRVMTSILVNHRAIGTLVITKLSIIKCTEEPKNWYRHAYANEEVWNQSEYSAVVDKAYIRPRVSGTVVGYATAATMAGYQDLSEFEHDVVIGARENRYSISEAAMKF</sequence>
<dbReference type="EMBL" id="BMAU01021304">
    <property type="protein sequence ID" value="GFY11332.1"/>
    <property type="molecule type" value="Genomic_DNA"/>
</dbReference>
<evidence type="ECO:0000313" key="1">
    <source>
        <dbReference type="EMBL" id="GFY11332.1"/>
    </source>
</evidence>
<reference evidence="1" key="1">
    <citation type="submission" date="2020-08" db="EMBL/GenBank/DDBJ databases">
        <title>Multicomponent nature underlies the extraordinary mechanical properties of spider dragline silk.</title>
        <authorList>
            <person name="Kono N."/>
            <person name="Nakamura H."/>
            <person name="Mori M."/>
            <person name="Yoshida Y."/>
            <person name="Ohtoshi R."/>
            <person name="Malay A.D."/>
            <person name="Moran D.A.P."/>
            <person name="Tomita M."/>
            <person name="Numata K."/>
            <person name="Arakawa K."/>
        </authorList>
    </citation>
    <scope>NUCLEOTIDE SEQUENCE</scope>
</reference>
<name>A0A8X6VAQ8_TRICX</name>
<keyword evidence="2" id="KW-1185">Reference proteome</keyword>
<gene>
    <name evidence="1" type="primary">AVEN_227119_1</name>
    <name evidence="1" type="ORF">TNCV_4473151</name>
</gene>
<evidence type="ECO:0000313" key="2">
    <source>
        <dbReference type="Proteomes" id="UP000887159"/>
    </source>
</evidence>
<proteinExistence type="predicted"/>
<dbReference type="AlphaFoldDB" id="A0A8X6VAQ8"/>
<protein>
    <submittedName>
        <fullName evidence="1">Uncharacterized protein</fullName>
    </submittedName>
</protein>
<accession>A0A8X6VAQ8</accession>
<dbReference type="Proteomes" id="UP000887159">
    <property type="component" value="Unassembled WGS sequence"/>
</dbReference>